<dbReference type="InterPro" id="IPR025517">
    <property type="entry name" value="DUF4405"/>
</dbReference>
<dbReference type="Proteomes" id="UP000326061">
    <property type="component" value="Chromosome"/>
</dbReference>
<dbReference type="SUPFAM" id="SSF81342">
    <property type="entry name" value="Transmembrane di-heme cytochromes"/>
    <property type="match status" value="1"/>
</dbReference>
<feature type="domain" description="Flavinylation-associated cytochrome" evidence="2">
    <location>
        <begin position="6"/>
        <end position="71"/>
    </location>
</feature>
<feature type="transmembrane region" description="Helical" evidence="1">
    <location>
        <begin position="93"/>
        <end position="111"/>
    </location>
</feature>
<keyword evidence="1" id="KW-0812">Transmembrane</keyword>
<dbReference type="AlphaFoldDB" id="A0AAJ4A3R5"/>
<dbReference type="GO" id="GO:0022904">
    <property type="term" value="P:respiratory electron transport chain"/>
    <property type="evidence" value="ECO:0007669"/>
    <property type="project" value="InterPro"/>
</dbReference>
<evidence type="ECO:0000256" key="1">
    <source>
        <dbReference type="SAM" id="Phobius"/>
    </source>
</evidence>
<proteinExistence type="predicted"/>
<gene>
    <name evidence="3" type="ORF">FJR47_05310</name>
</gene>
<dbReference type="InterPro" id="IPR016174">
    <property type="entry name" value="Di-haem_cyt_TM"/>
</dbReference>
<name>A0AAJ4A3R5_9BACT</name>
<dbReference type="KEGG" id="suln:FJR47_05310"/>
<dbReference type="Pfam" id="PF14358">
    <property type="entry name" value="DUF4405"/>
    <property type="match status" value="1"/>
</dbReference>
<keyword evidence="4" id="KW-1185">Reference proteome</keyword>
<evidence type="ECO:0000313" key="4">
    <source>
        <dbReference type="Proteomes" id="UP000326061"/>
    </source>
</evidence>
<protein>
    <submittedName>
        <fullName evidence="3">DUF4405 domain-containing protein</fullName>
    </submittedName>
</protein>
<keyword evidence="1" id="KW-1133">Transmembrane helix</keyword>
<keyword evidence="1" id="KW-0472">Membrane</keyword>
<feature type="transmembrane region" description="Helical" evidence="1">
    <location>
        <begin position="12"/>
        <end position="32"/>
    </location>
</feature>
<dbReference type="RefSeq" id="WP_152299412.1">
    <property type="nucleotide sequence ID" value="NZ_CP041166.1"/>
</dbReference>
<reference evidence="4" key="1">
    <citation type="submission" date="2019-06" db="EMBL/GenBank/DDBJ databases">
        <title>Sulfurimonas gotlandica sp. nov., a chemoautotrophic and psychrotolerant epsilonproteobacterium isolated from a pelagic redoxcline, and an emended description of the genus Sulfurimonas.</title>
        <authorList>
            <person name="Wang S."/>
            <person name="Jiang L."/>
            <person name="Shao Z."/>
        </authorList>
    </citation>
    <scope>NUCLEOTIDE SEQUENCE [LARGE SCALE GENOMIC DNA]</scope>
    <source>
        <strain evidence="4">1-1N</strain>
    </source>
</reference>
<evidence type="ECO:0000259" key="2">
    <source>
        <dbReference type="Pfam" id="PF14358"/>
    </source>
</evidence>
<accession>A0AAJ4A3R5</accession>
<dbReference type="EMBL" id="CP041166">
    <property type="protein sequence ID" value="QFR43349.1"/>
    <property type="molecule type" value="Genomic_DNA"/>
</dbReference>
<evidence type="ECO:0000313" key="3">
    <source>
        <dbReference type="EMBL" id="QFR43349.1"/>
    </source>
</evidence>
<feature type="transmembrane region" description="Helical" evidence="1">
    <location>
        <begin position="52"/>
        <end position="72"/>
    </location>
</feature>
<sequence length="199" mass="22790">MNLKKITSLTMLLTMLIMSYTGIILFIAPEGRVARWIDWSFLGLTKTEAGEVHSTFMILFVLATILHIYYNLKPIVSYLKNSARELIVFTKEMVVATLLTIVFLVGTLTSTTPFDNFLELKEVAKEYWKNIYGEPPYGRAELSSLKTFIRKNQLNEKNSLNALKTNNIKFENSNEKLTDIAKANSVSPQKLYEIMQTDF</sequence>
<organism evidence="3 4">
    <name type="scientific">Sulfurimonas xiamenensis</name>
    <dbReference type="NCBI Taxonomy" id="2590021"/>
    <lineage>
        <taxon>Bacteria</taxon>
        <taxon>Pseudomonadati</taxon>
        <taxon>Campylobacterota</taxon>
        <taxon>Epsilonproteobacteria</taxon>
        <taxon>Campylobacterales</taxon>
        <taxon>Sulfurimonadaceae</taxon>
        <taxon>Sulfurimonas</taxon>
    </lineage>
</organism>
<dbReference type="GO" id="GO:0016020">
    <property type="term" value="C:membrane"/>
    <property type="evidence" value="ECO:0007669"/>
    <property type="project" value="InterPro"/>
</dbReference>
<dbReference type="Gene3D" id="1.20.950.20">
    <property type="entry name" value="Transmembrane di-heme cytochromes, Chain C"/>
    <property type="match status" value="1"/>
</dbReference>